<keyword evidence="6 14" id="KW-0812">Transmembrane</keyword>
<evidence type="ECO:0000256" key="13">
    <source>
        <dbReference type="ARBA" id="ARBA00046797"/>
    </source>
</evidence>
<evidence type="ECO:0000256" key="9">
    <source>
        <dbReference type="ARBA" id="ARBA00022989"/>
    </source>
</evidence>
<name>A0A267DWN1_9PLAT</name>
<evidence type="ECO:0000256" key="7">
    <source>
        <dbReference type="ARBA" id="ARBA00022792"/>
    </source>
</evidence>
<keyword evidence="7 14" id="KW-0999">Mitochondrion inner membrane</keyword>
<evidence type="ECO:0000256" key="11">
    <source>
        <dbReference type="ARBA" id="ARBA00023136"/>
    </source>
</evidence>
<dbReference type="GO" id="GO:0045271">
    <property type="term" value="C:respiratory chain complex I"/>
    <property type="evidence" value="ECO:0007669"/>
    <property type="project" value="UniProtKB-UniRule"/>
</dbReference>
<evidence type="ECO:0000256" key="1">
    <source>
        <dbReference type="ARBA" id="ARBA00004298"/>
    </source>
</evidence>
<reference evidence="15 18" key="1">
    <citation type="submission" date="2017-06" db="EMBL/GenBank/DDBJ databases">
        <title>A platform for efficient transgenesis in Macrostomum lignano, a flatworm model organism for stem cell research.</title>
        <authorList>
            <person name="Berezikov E."/>
        </authorList>
    </citation>
    <scope>NUCLEOTIDE SEQUENCE [LARGE SCALE GENOMIC DNA]</scope>
    <source>
        <strain evidence="15">DV1</strain>
        <tissue evidence="15">Whole organism</tissue>
    </source>
</reference>
<comment type="function">
    <text evidence="14">Complex I functions in the transfer of electrons from NADH to the respiratory chain. Accessory subunit of the mitochondrial membrane respiratory chain NADH dehydrogenase (Complex I), that is believed not to be involved in catalysis.</text>
</comment>
<evidence type="ECO:0000313" key="16">
    <source>
        <dbReference type="EMBL" id="PAA60583.1"/>
    </source>
</evidence>
<organism evidence="15 18">
    <name type="scientific">Macrostomum lignano</name>
    <dbReference type="NCBI Taxonomy" id="282301"/>
    <lineage>
        <taxon>Eukaryota</taxon>
        <taxon>Metazoa</taxon>
        <taxon>Spiralia</taxon>
        <taxon>Lophotrochozoa</taxon>
        <taxon>Platyhelminthes</taxon>
        <taxon>Rhabditophora</taxon>
        <taxon>Macrostomorpha</taxon>
        <taxon>Macrostomida</taxon>
        <taxon>Macrostomidae</taxon>
        <taxon>Macrostomum</taxon>
    </lineage>
</organism>
<evidence type="ECO:0000256" key="10">
    <source>
        <dbReference type="ARBA" id="ARBA00023128"/>
    </source>
</evidence>
<keyword evidence="11 14" id="KW-0472">Membrane</keyword>
<dbReference type="GO" id="GO:0005743">
    <property type="term" value="C:mitochondrial inner membrane"/>
    <property type="evidence" value="ECO:0007669"/>
    <property type="project" value="UniProtKB-SubCell"/>
</dbReference>
<sequence length="153" mass="18561">MDSHPGGFKQEMPPKGGFKPIDFVRKQIKRPWRGHLLIAGTYLWTYAGITLWITPQRQRYYYQKQEAQEVRIAAWPFVLAERNRLYLKHLIKLRDAESELMKDVPDWKVGHWFSTPIFHNPRGLWIDPLLYGFYALNSKKDYKYRRFFHHYFV</sequence>
<keyword evidence="9 14" id="KW-1133">Transmembrane helix</keyword>
<dbReference type="InterPro" id="IPR009346">
    <property type="entry name" value="GRIM-19"/>
</dbReference>
<evidence type="ECO:0000313" key="15">
    <source>
        <dbReference type="EMBL" id="PAA53731.1"/>
    </source>
</evidence>
<evidence type="ECO:0000256" key="5">
    <source>
        <dbReference type="ARBA" id="ARBA00022660"/>
    </source>
</evidence>
<evidence type="ECO:0000256" key="4">
    <source>
        <dbReference type="ARBA" id="ARBA00022448"/>
    </source>
</evidence>
<keyword evidence="4 14" id="KW-0813">Transport</keyword>
<dbReference type="PANTHER" id="PTHR12966:SF0">
    <property type="entry name" value="NADH DEHYDROGENASE [UBIQUINONE] 1 ALPHA SUBCOMPLEX SUBUNIT 13"/>
    <property type="match status" value="1"/>
</dbReference>
<gene>
    <name evidence="16" type="ORF">BOX15_Mlig025427g2</name>
    <name evidence="15" type="ORF">BOX15_Mlig028948g1</name>
    <name evidence="17" type="ORF">BOX15_Mlig028948g3</name>
</gene>
<dbReference type="EMBL" id="NIVC01000056">
    <property type="protein sequence ID" value="PAA92302.1"/>
    <property type="molecule type" value="Genomic_DNA"/>
</dbReference>
<comment type="subcellular location">
    <subcellularLocation>
        <location evidence="1 14">Mitochondrion inner membrane</location>
        <topology evidence="1 14">Single-pass membrane protein</topology>
        <orientation evidence="1 14">Matrix side</orientation>
    </subcellularLocation>
</comment>
<evidence type="ECO:0000256" key="6">
    <source>
        <dbReference type="ARBA" id="ARBA00022692"/>
    </source>
</evidence>
<dbReference type="AlphaFoldDB" id="A0A267DWN1"/>
<accession>A0A267DWN1</accession>
<evidence type="ECO:0000256" key="12">
    <source>
        <dbReference type="ARBA" id="ARBA00045908"/>
    </source>
</evidence>
<keyword evidence="5 14" id="KW-0679">Respiratory chain</keyword>
<keyword evidence="10 14" id="KW-0496">Mitochondrion</keyword>
<keyword evidence="18" id="KW-1185">Reference proteome</keyword>
<dbReference type="EMBL" id="NIVC01002136">
    <property type="protein sequence ID" value="PAA60583.1"/>
    <property type="molecule type" value="Genomic_DNA"/>
</dbReference>
<keyword evidence="8 14" id="KW-0249">Electron transport</keyword>
<evidence type="ECO:0000256" key="3">
    <source>
        <dbReference type="ARBA" id="ARBA00018192"/>
    </source>
</evidence>
<dbReference type="EMBL" id="NIVC01003032">
    <property type="protein sequence ID" value="PAA53731.1"/>
    <property type="molecule type" value="Genomic_DNA"/>
</dbReference>
<evidence type="ECO:0000313" key="17">
    <source>
        <dbReference type="EMBL" id="PAA92302.1"/>
    </source>
</evidence>
<comment type="caution">
    <text evidence="15">The sequence shown here is derived from an EMBL/GenBank/DDBJ whole genome shotgun (WGS) entry which is preliminary data.</text>
</comment>
<dbReference type="Proteomes" id="UP000215902">
    <property type="component" value="Unassembled WGS sequence"/>
</dbReference>
<feature type="transmembrane region" description="Helical" evidence="14">
    <location>
        <begin position="35"/>
        <end position="54"/>
    </location>
</feature>
<proteinExistence type="inferred from homology"/>
<dbReference type="OrthoDB" id="3308at2759"/>
<dbReference type="Pfam" id="PF06212">
    <property type="entry name" value="GRIM-19"/>
    <property type="match status" value="1"/>
</dbReference>
<evidence type="ECO:0000256" key="14">
    <source>
        <dbReference type="RuleBase" id="RU368034"/>
    </source>
</evidence>
<dbReference type="PANTHER" id="PTHR12966">
    <property type="entry name" value="NADH DEHYDROGENASE UBIQUINONE 1 ALPHA SUBCOMPLEX SUBUNIT 13"/>
    <property type="match status" value="1"/>
</dbReference>
<comment type="subunit">
    <text evidence="13">Complex I is composed of 45 different subunits. Interacts with CARD15, but not with CARD4. Interacts with STAT3, but not with STAT1, STAT2 and STAT5A. Interacts with OLFM4.</text>
</comment>
<evidence type="ECO:0000256" key="2">
    <source>
        <dbReference type="ARBA" id="ARBA00007312"/>
    </source>
</evidence>
<evidence type="ECO:0000313" key="18">
    <source>
        <dbReference type="Proteomes" id="UP000215902"/>
    </source>
</evidence>
<evidence type="ECO:0000256" key="8">
    <source>
        <dbReference type="ARBA" id="ARBA00022982"/>
    </source>
</evidence>
<protein>
    <recommendedName>
        <fullName evidence="3 14">NADH dehydrogenase [ubiquinone] 1 alpha subcomplex subunit 13</fullName>
    </recommendedName>
</protein>
<comment type="similarity">
    <text evidence="2 14">Belongs to the complex I NDUFA13 subunit family.</text>
</comment>
<comment type="function">
    <text evidence="12">Accessory subunit of the mitochondrial membrane respiratory chain NADH dehydrogenase (Complex I), that is believed not to be involved in catalysis. Complex I functions in the transfer of electrons from NADH to the respiratory chain. The immediate electron acceptor for the enzyme is believed to be ubiquinone. Involved in the interferon/all-trans-retinoic acid (IFN/RA) induced cell death. This apoptotic activity is inhibited by interaction with viral IRF1. Prevents the transactivation of STAT3 target genes. May play a role in CARD15-mediated innate mucosal responses and serve to regulate intestinal epithelial cell responses to microbes.</text>
</comment>
<dbReference type="STRING" id="282301.A0A267DWN1"/>